<dbReference type="InterPro" id="IPR001360">
    <property type="entry name" value="Glyco_hydro_1"/>
</dbReference>
<dbReference type="Pfam" id="PF00232">
    <property type="entry name" value="Glyco_hydro_1"/>
    <property type="match status" value="2"/>
</dbReference>
<evidence type="ECO:0000313" key="11">
    <source>
        <dbReference type="Proteomes" id="UP000507245"/>
    </source>
</evidence>
<dbReference type="SUPFAM" id="SSF51445">
    <property type="entry name" value="(Trans)glycosidases"/>
    <property type="match status" value="1"/>
</dbReference>
<dbReference type="PROSITE" id="PS00572">
    <property type="entry name" value="GLYCOSYL_HYDROL_F1_1"/>
    <property type="match status" value="1"/>
</dbReference>
<protein>
    <recommendedName>
        <fullName evidence="12">Beta-glucosidase</fullName>
    </recommendedName>
</protein>
<evidence type="ECO:0000313" key="10">
    <source>
        <dbReference type="Proteomes" id="UP000507222"/>
    </source>
</evidence>
<dbReference type="PRINTS" id="PR00131">
    <property type="entry name" value="GLHYDRLASE1"/>
</dbReference>
<dbReference type="OrthoDB" id="65569at2759"/>
<evidence type="ECO:0000256" key="5">
    <source>
        <dbReference type="RuleBase" id="RU003690"/>
    </source>
</evidence>
<evidence type="ECO:0000256" key="4">
    <source>
        <dbReference type="PROSITE-ProRule" id="PRU10055"/>
    </source>
</evidence>
<evidence type="ECO:0000256" key="3">
    <source>
        <dbReference type="ARBA" id="ARBA00023295"/>
    </source>
</evidence>
<accession>A0A6J5UI86</accession>
<dbReference type="PROSITE" id="PS00653">
    <property type="entry name" value="GLYCOSYL_HYDROL_F1_2"/>
    <property type="match status" value="1"/>
</dbReference>
<keyword evidence="7" id="KW-0732">Signal</keyword>
<keyword evidence="2 6" id="KW-0378">Hydrolase</keyword>
<keyword evidence="11" id="KW-1185">Reference proteome</keyword>
<evidence type="ECO:0008006" key="12">
    <source>
        <dbReference type="Google" id="ProtNLM"/>
    </source>
</evidence>
<gene>
    <name evidence="8" type="ORF">CURHAP_LOCUS24730</name>
    <name evidence="9" type="ORF">ORAREDHAP_LOCUS24307</name>
</gene>
<dbReference type="InterPro" id="IPR018120">
    <property type="entry name" value="Glyco_hydro_1_AS"/>
</dbReference>
<reference evidence="11" key="1">
    <citation type="journal article" date="2020" name="Genome Biol.">
        <title>Gamete binning: chromosome-level and haplotype-resolved genome assembly enabled by high-throughput single-cell sequencing of gamete genomes.</title>
        <authorList>
            <person name="Campoy J.A."/>
            <person name="Sun H."/>
            <person name="Goel M."/>
            <person name="Jiao W.-B."/>
            <person name="Folz-Donahue K."/>
            <person name="Wang N."/>
            <person name="Rubio M."/>
            <person name="Liu C."/>
            <person name="Kukat C."/>
            <person name="Ruiz D."/>
            <person name="Huettel B."/>
            <person name="Schneeberger K."/>
        </authorList>
    </citation>
    <scope>NUCLEOTIDE SEQUENCE [LARGE SCALE GENOMIC DNA]</scope>
    <source>
        <strain evidence="11">cv. Rojo Pasion</strain>
    </source>
</reference>
<dbReference type="FunFam" id="3.20.20.80:FF:000020">
    <property type="entry name" value="Beta-glucosidase 12"/>
    <property type="match status" value="1"/>
</dbReference>
<feature type="active site" description="Nucleophile" evidence="4">
    <location>
        <position position="443"/>
    </location>
</feature>
<dbReference type="InterPro" id="IPR017853">
    <property type="entry name" value="GH"/>
</dbReference>
<evidence type="ECO:0000256" key="1">
    <source>
        <dbReference type="ARBA" id="ARBA00010838"/>
    </source>
</evidence>
<evidence type="ECO:0000313" key="8">
    <source>
        <dbReference type="EMBL" id="CAB4275793.1"/>
    </source>
</evidence>
<reference evidence="8 10" key="2">
    <citation type="submission" date="2020-05" db="EMBL/GenBank/DDBJ databases">
        <authorList>
            <person name="Campoy J."/>
            <person name="Schneeberger K."/>
            <person name="Spophaly S."/>
        </authorList>
    </citation>
    <scope>NUCLEOTIDE SEQUENCE [LARGE SCALE GENOMIC DNA]</scope>
    <source>
        <strain evidence="8">PruArmRojPasFocal</strain>
    </source>
</reference>
<dbReference type="PANTHER" id="PTHR10353:SF27">
    <property type="entry name" value="BETA-GLUCOSIDASE 47"/>
    <property type="match status" value="1"/>
</dbReference>
<dbReference type="PANTHER" id="PTHR10353">
    <property type="entry name" value="GLYCOSYL HYDROLASE"/>
    <property type="match status" value="1"/>
</dbReference>
<dbReference type="InterPro" id="IPR033132">
    <property type="entry name" value="GH_1_N_CS"/>
</dbReference>
<dbReference type="EMBL" id="CAEKDK010000004">
    <property type="protein sequence ID" value="CAB4275793.1"/>
    <property type="molecule type" value="Genomic_DNA"/>
</dbReference>
<evidence type="ECO:0000256" key="2">
    <source>
        <dbReference type="ARBA" id="ARBA00022801"/>
    </source>
</evidence>
<dbReference type="GO" id="GO:0005975">
    <property type="term" value="P:carbohydrate metabolic process"/>
    <property type="evidence" value="ECO:0007669"/>
    <property type="project" value="InterPro"/>
</dbReference>
<comment type="similarity">
    <text evidence="1 5">Belongs to the glycosyl hydrolase 1 family.</text>
</comment>
<dbReference type="Proteomes" id="UP000507222">
    <property type="component" value="Unassembled WGS sequence"/>
</dbReference>
<dbReference type="EMBL" id="CAEKKB010000004">
    <property type="protein sequence ID" value="CAB4306182.1"/>
    <property type="molecule type" value="Genomic_DNA"/>
</dbReference>
<evidence type="ECO:0000256" key="6">
    <source>
        <dbReference type="RuleBase" id="RU004468"/>
    </source>
</evidence>
<name>A0A6J5UI86_PRUAR</name>
<dbReference type="Proteomes" id="UP000507245">
    <property type="component" value="Unassembled WGS sequence"/>
</dbReference>
<evidence type="ECO:0000256" key="7">
    <source>
        <dbReference type="SAM" id="SignalP"/>
    </source>
</evidence>
<keyword evidence="3 6" id="KW-0326">Glycosidase</keyword>
<dbReference type="AlphaFoldDB" id="A0A6J5UI86"/>
<proteinExistence type="inferred from homology"/>
<dbReference type="GO" id="GO:0008422">
    <property type="term" value="F:beta-glucosidase activity"/>
    <property type="evidence" value="ECO:0007669"/>
    <property type="project" value="TreeGrafter"/>
</dbReference>
<feature type="signal peptide" evidence="7">
    <location>
        <begin position="1"/>
        <end position="24"/>
    </location>
</feature>
<sequence>MEKISAFHAVLVVEMCFSILIVSCNHISSRGSSASSFPFPSNFLFGTASSSYQFEGAFLNDGKGLNNWDVFTHKPGHISDGTNGDIAVDQYHLYLGLDFNPAQAQYLIRDNCRRFRSHELHWSQYLPVFYIMGKSSTHHLYYNFEPEGRFGEVNRAGIDHYNKFIDTLLHRGIQPFVTLTHYDIPQELEDIYGAWLSPKVQEDFKHYANICFKFFGDRVKDWVTFNEPNVAVIHGYRSGIYPPSRCSSPFGNCTSGNSEKEPFIAAHNIILSHAAAVNIYRTKYQKKQGGSIGMVMNAVWFEPISNSLEDKLAAERAQSFYMNWLLDPIVHGRYPAEMHEILGADLPIFSESDVEMLRKNRLDFIGINHYTSFYVKDCIFSACEPGPGASRTEGFTLQTAEKDGVFLGEPTSVDWLYVYPQGMDNIVTYVKDRYNNTPIFITENGFGETEISNSTNEELLNDAKRVEYMRSYLHALAEAMRKGADVRGYFVWSLLDNFEWTSGYTVRFGLHHVDYATLKRTQRLSAAWYKKIISNHTVQILRATA</sequence>
<organism evidence="8 10">
    <name type="scientific">Prunus armeniaca</name>
    <name type="common">Apricot</name>
    <name type="synonym">Armeniaca vulgaris</name>
    <dbReference type="NCBI Taxonomy" id="36596"/>
    <lineage>
        <taxon>Eukaryota</taxon>
        <taxon>Viridiplantae</taxon>
        <taxon>Streptophyta</taxon>
        <taxon>Embryophyta</taxon>
        <taxon>Tracheophyta</taxon>
        <taxon>Spermatophyta</taxon>
        <taxon>Magnoliopsida</taxon>
        <taxon>eudicotyledons</taxon>
        <taxon>Gunneridae</taxon>
        <taxon>Pentapetalae</taxon>
        <taxon>rosids</taxon>
        <taxon>fabids</taxon>
        <taxon>Rosales</taxon>
        <taxon>Rosaceae</taxon>
        <taxon>Amygdaloideae</taxon>
        <taxon>Amygdaleae</taxon>
        <taxon>Prunus</taxon>
    </lineage>
</organism>
<dbReference type="Gene3D" id="3.20.20.80">
    <property type="entry name" value="Glycosidases"/>
    <property type="match status" value="1"/>
</dbReference>
<feature type="chain" id="PRO_5036388566" description="Beta-glucosidase" evidence="7">
    <location>
        <begin position="25"/>
        <end position="545"/>
    </location>
</feature>
<evidence type="ECO:0000313" key="9">
    <source>
        <dbReference type="EMBL" id="CAB4306182.1"/>
    </source>
</evidence>